<dbReference type="RefSeq" id="XP_033664424.1">
    <property type="nucleotide sequence ID" value="XM_033807979.1"/>
</dbReference>
<protein>
    <submittedName>
        <fullName evidence="1">Glycosyltransferase family 25 protein</fullName>
    </submittedName>
</protein>
<organism evidence="1 2">
    <name type="scientific">Zasmidium cellare ATCC 36951</name>
    <dbReference type="NCBI Taxonomy" id="1080233"/>
    <lineage>
        <taxon>Eukaryota</taxon>
        <taxon>Fungi</taxon>
        <taxon>Dikarya</taxon>
        <taxon>Ascomycota</taxon>
        <taxon>Pezizomycotina</taxon>
        <taxon>Dothideomycetes</taxon>
        <taxon>Dothideomycetidae</taxon>
        <taxon>Mycosphaerellales</taxon>
        <taxon>Mycosphaerellaceae</taxon>
        <taxon>Zasmidium</taxon>
    </lineage>
</organism>
<dbReference type="GO" id="GO:0016740">
    <property type="term" value="F:transferase activity"/>
    <property type="evidence" value="ECO:0007669"/>
    <property type="project" value="UniProtKB-KW"/>
</dbReference>
<gene>
    <name evidence="1" type="ORF">M409DRAFT_26146</name>
</gene>
<evidence type="ECO:0000313" key="2">
    <source>
        <dbReference type="Proteomes" id="UP000799537"/>
    </source>
</evidence>
<reference evidence="1" key="1">
    <citation type="journal article" date="2020" name="Stud. Mycol.">
        <title>101 Dothideomycetes genomes: a test case for predicting lifestyles and emergence of pathogens.</title>
        <authorList>
            <person name="Haridas S."/>
            <person name="Albert R."/>
            <person name="Binder M."/>
            <person name="Bloem J."/>
            <person name="Labutti K."/>
            <person name="Salamov A."/>
            <person name="Andreopoulos B."/>
            <person name="Baker S."/>
            <person name="Barry K."/>
            <person name="Bills G."/>
            <person name="Bluhm B."/>
            <person name="Cannon C."/>
            <person name="Castanera R."/>
            <person name="Culley D."/>
            <person name="Daum C."/>
            <person name="Ezra D."/>
            <person name="Gonzalez J."/>
            <person name="Henrissat B."/>
            <person name="Kuo A."/>
            <person name="Liang C."/>
            <person name="Lipzen A."/>
            <person name="Lutzoni F."/>
            <person name="Magnuson J."/>
            <person name="Mondo S."/>
            <person name="Nolan M."/>
            <person name="Ohm R."/>
            <person name="Pangilinan J."/>
            <person name="Park H.-J."/>
            <person name="Ramirez L."/>
            <person name="Alfaro M."/>
            <person name="Sun H."/>
            <person name="Tritt A."/>
            <person name="Yoshinaga Y."/>
            <person name="Zwiers L.-H."/>
            <person name="Turgeon B."/>
            <person name="Goodwin S."/>
            <person name="Spatafora J."/>
            <person name="Crous P."/>
            <person name="Grigoriev I."/>
        </authorList>
    </citation>
    <scope>NUCLEOTIDE SEQUENCE</scope>
    <source>
        <strain evidence="1">ATCC 36951</strain>
    </source>
</reference>
<name>A0A6A6C927_ZASCE</name>
<sequence>MLRQMSTTRIFATGAGALFLVFFIFQYMTPHAFSSTWSTSATRIGDPSSVFNATLGFQKIYVIDLPKRFDHRDGLSLAASMTGLQLEFVDGVSGLEKNYLPADYAKTDLDDGALFCWRAHINVARLMVEQNIASALVLEGDQDWDIRIKEQMYLYSEAARQYLSQPEDKPRRHLDFAPNTTPGASDAPYGAIEDWDMHWIGHCGQDFPPEDSDIPSSRVVIQNDDTVPESQHIDFGFGRHDLIEEYANHTRVVSHAKGGICMGAYALSLPGARNWLWRLGIESLFSAIDVMAQGFCDGWGGRPINKCLTVVPALFSSHRPAGNASAHSDIGHHQGYVDKAYTKNVRYSTRLNLGQLVEGNTDYVDSYKDQTPI</sequence>
<accession>A0A6A6C927</accession>
<dbReference type="Proteomes" id="UP000799537">
    <property type="component" value="Unassembled WGS sequence"/>
</dbReference>
<dbReference type="EMBL" id="ML993608">
    <property type="protein sequence ID" value="KAF2163535.1"/>
    <property type="molecule type" value="Genomic_DNA"/>
</dbReference>
<keyword evidence="2" id="KW-1185">Reference proteome</keyword>
<proteinExistence type="predicted"/>
<dbReference type="AlphaFoldDB" id="A0A6A6C927"/>
<keyword evidence="1" id="KW-0808">Transferase</keyword>
<evidence type="ECO:0000313" key="1">
    <source>
        <dbReference type="EMBL" id="KAF2163535.1"/>
    </source>
</evidence>
<dbReference type="OrthoDB" id="47375at2759"/>
<dbReference type="GeneID" id="54561251"/>